<dbReference type="Gene3D" id="2.60.40.2230">
    <property type="entry name" value="Uncharacterised protein YcnI-like PF07987, DUF1775"/>
    <property type="match status" value="1"/>
</dbReference>
<comment type="caution">
    <text evidence="5">The sequence shown here is derived from an EMBL/GenBank/DDBJ whole genome shotgun (WGS) entry which is preliminary data.</text>
</comment>
<keyword evidence="2" id="KW-0472">Membrane</keyword>
<feature type="compositionally biased region" description="Low complexity" evidence="1">
    <location>
        <begin position="204"/>
        <end position="236"/>
    </location>
</feature>
<proteinExistence type="predicted"/>
<accession>A0A4S5E0W7</accession>
<evidence type="ECO:0000313" key="5">
    <source>
        <dbReference type="EMBL" id="THJ64984.1"/>
    </source>
</evidence>
<organism evidence="5 6">
    <name type="scientific">Arthrobacter echini</name>
    <dbReference type="NCBI Taxonomy" id="1529066"/>
    <lineage>
        <taxon>Bacteria</taxon>
        <taxon>Bacillati</taxon>
        <taxon>Actinomycetota</taxon>
        <taxon>Actinomycetes</taxon>
        <taxon>Micrococcales</taxon>
        <taxon>Micrococcaceae</taxon>
        <taxon>Arthrobacter</taxon>
    </lineage>
</organism>
<keyword evidence="3" id="KW-0732">Signal</keyword>
<dbReference type="OrthoDB" id="9810871at2"/>
<evidence type="ECO:0000256" key="3">
    <source>
        <dbReference type="SAM" id="SignalP"/>
    </source>
</evidence>
<dbReference type="CDD" id="cd08545">
    <property type="entry name" value="YcnI_like"/>
    <property type="match status" value="1"/>
</dbReference>
<dbReference type="InterPro" id="IPR012533">
    <property type="entry name" value="YcnI-copper_dom"/>
</dbReference>
<keyword evidence="2" id="KW-1133">Transmembrane helix</keyword>
<feature type="signal peptide" evidence="3">
    <location>
        <begin position="1"/>
        <end position="32"/>
    </location>
</feature>
<name>A0A4S5E0W7_9MICC</name>
<dbReference type="Proteomes" id="UP000305233">
    <property type="component" value="Unassembled WGS sequence"/>
</dbReference>
<dbReference type="InterPro" id="IPR038507">
    <property type="entry name" value="YcnI-like_sf"/>
</dbReference>
<dbReference type="EMBL" id="SSWH01000014">
    <property type="protein sequence ID" value="THJ64984.1"/>
    <property type="molecule type" value="Genomic_DNA"/>
</dbReference>
<keyword evidence="6" id="KW-1185">Reference proteome</keyword>
<feature type="domain" description="YncI copper-binding" evidence="4">
    <location>
        <begin position="33"/>
        <end position="180"/>
    </location>
</feature>
<evidence type="ECO:0000259" key="4">
    <source>
        <dbReference type="Pfam" id="PF07987"/>
    </source>
</evidence>
<feature type="transmembrane region" description="Helical" evidence="2">
    <location>
        <begin position="239"/>
        <end position="260"/>
    </location>
</feature>
<evidence type="ECO:0000256" key="1">
    <source>
        <dbReference type="SAM" id="MobiDB-lite"/>
    </source>
</evidence>
<sequence length="266" mass="27186">MTSFIPSRGRTTGAVVLTTAGLMALGLGAANAHVTVAPNSTTESGYAQLTFSVPNESETASTSSLEVQLPTEQPFTSVRVKPMEGWDAEVVTGELPEPITTPDGVTLTEAPLSVRWTAEEGSEIAPEQYQTFSISVGQLPDAGTTVMLPATQSYTDGEVVAWDQESVEGEAEPDTPAPSFVTTAAVEGEDAHGAAAPETDEATAEATSDASEATETAEPAEAAGAEQTASTSDDDSASAVGWIGLVAGLLGLIAGVVALIRTRRTA</sequence>
<dbReference type="AlphaFoldDB" id="A0A4S5E0W7"/>
<protein>
    <submittedName>
        <fullName evidence="5">DUF1775 domain-containing protein</fullName>
    </submittedName>
</protein>
<feature type="chain" id="PRO_5020238735" evidence="3">
    <location>
        <begin position="33"/>
        <end position="266"/>
    </location>
</feature>
<dbReference type="RefSeq" id="WP_136455563.1">
    <property type="nucleotide sequence ID" value="NZ_SSWH01000014.1"/>
</dbReference>
<evidence type="ECO:0000313" key="6">
    <source>
        <dbReference type="Proteomes" id="UP000305233"/>
    </source>
</evidence>
<feature type="region of interest" description="Disordered" evidence="1">
    <location>
        <begin position="188"/>
        <end position="236"/>
    </location>
</feature>
<reference evidence="5 6" key="1">
    <citation type="submission" date="2019-04" db="EMBL/GenBank/DDBJ databases">
        <authorList>
            <person name="Liu Q."/>
            <person name="Xin Y.-H."/>
        </authorList>
    </citation>
    <scope>NUCLEOTIDE SEQUENCE [LARGE SCALE GENOMIC DNA]</scope>
    <source>
        <strain evidence="5 6">AM23</strain>
    </source>
</reference>
<evidence type="ECO:0000256" key="2">
    <source>
        <dbReference type="SAM" id="Phobius"/>
    </source>
</evidence>
<dbReference type="Pfam" id="PF07987">
    <property type="entry name" value="DUF1775"/>
    <property type="match status" value="1"/>
</dbReference>
<keyword evidence="2" id="KW-0812">Transmembrane</keyword>
<gene>
    <name evidence="5" type="ORF">E8P82_13440</name>
</gene>